<dbReference type="GO" id="GO:0006412">
    <property type="term" value="P:translation"/>
    <property type="evidence" value="ECO:0007669"/>
    <property type="project" value="InterPro"/>
</dbReference>
<evidence type="ECO:0000256" key="2">
    <source>
        <dbReference type="ARBA" id="ARBA00022980"/>
    </source>
</evidence>
<dbReference type="AlphaFoldDB" id="A0AAW1MMK0"/>
<dbReference type="InterPro" id="IPR038584">
    <property type="entry name" value="Ribosomal_bL33_sf"/>
</dbReference>
<dbReference type="HAMAP" id="MF_00294">
    <property type="entry name" value="Ribosomal_bL33"/>
    <property type="match status" value="1"/>
</dbReference>
<dbReference type="GO" id="GO:0005737">
    <property type="term" value="C:cytoplasm"/>
    <property type="evidence" value="ECO:0007669"/>
    <property type="project" value="UniProtKB-ARBA"/>
</dbReference>
<keyword evidence="3" id="KW-0687">Ribonucleoprotein</keyword>
<keyword evidence="2" id="KW-0689">Ribosomal protein</keyword>
<gene>
    <name evidence="5" type="ORF">RND81_02G018200</name>
</gene>
<dbReference type="GO" id="GO:1990904">
    <property type="term" value="C:ribonucleoprotein complex"/>
    <property type="evidence" value="ECO:0007669"/>
    <property type="project" value="UniProtKB-KW"/>
</dbReference>
<dbReference type="InterPro" id="IPR011332">
    <property type="entry name" value="Ribosomal_zn-bd"/>
</dbReference>
<evidence type="ECO:0000256" key="1">
    <source>
        <dbReference type="ARBA" id="ARBA00007596"/>
    </source>
</evidence>
<dbReference type="GO" id="GO:0003735">
    <property type="term" value="F:structural constituent of ribosome"/>
    <property type="evidence" value="ECO:0007669"/>
    <property type="project" value="InterPro"/>
</dbReference>
<dbReference type="NCBIfam" id="TIGR01023">
    <property type="entry name" value="rpmG_bact"/>
    <property type="match status" value="1"/>
</dbReference>
<name>A0AAW1MMK0_SAPOF</name>
<comment type="caution">
    <text evidence="5">The sequence shown here is derived from an EMBL/GenBank/DDBJ whole genome shotgun (WGS) entry which is preliminary data.</text>
</comment>
<evidence type="ECO:0000256" key="4">
    <source>
        <dbReference type="SAM" id="MobiDB-lite"/>
    </source>
</evidence>
<keyword evidence="6" id="KW-1185">Reference proteome</keyword>
<sequence>MATIFNLHKTSLINSPFLNNQQINQQFKLNPFSNLKFPPKFNFTQINCSHSKHSSIKPMMAAFEVSKPLLFGGAWGRGETGRREDLRAWSSRRPGSKSGGKKNRVTVALECTGCSGNRYTTEKRRVPTEKKENKKVKSSEGLLLNKYCPKCRKHFLPKEIKLGSSK</sequence>
<accession>A0AAW1MMK0</accession>
<dbReference type="SUPFAM" id="SSF57829">
    <property type="entry name" value="Zn-binding ribosomal proteins"/>
    <property type="match status" value="1"/>
</dbReference>
<dbReference type="InterPro" id="IPR001705">
    <property type="entry name" value="Ribosomal_bL33"/>
</dbReference>
<organism evidence="5 6">
    <name type="scientific">Saponaria officinalis</name>
    <name type="common">Common soapwort</name>
    <name type="synonym">Lychnis saponaria</name>
    <dbReference type="NCBI Taxonomy" id="3572"/>
    <lineage>
        <taxon>Eukaryota</taxon>
        <taxon>Viridiplantae</taxon>
        <taxon>Streptophyta</taxon>
        <taxon>Embryophyta</taxon>
        <taxon>Tracheophyta</taxon>
        <taxon>Spermatophyta</taxon>
        <taxon>Magnoliopsida</taxon>
        <taxon>eudicotyledons</taxon>
        <taxon>Gunneridae</taxon>
        <taxon>Pentapetalae</taxon>
        <taxon>Caryophyllales</taxon>
        <taxon>Caryophyllaceae</taxon>
        <taxon>Caryophylleae</taxon>
        <taxon>Saponaria</taxon>
    </lineage>
</organism>
<dbReference type="Pfam" id="PF00471">
    <property type="entry name" value="Ribosomal_L33"/>
    <property type="match status" value="1"/>
</dbReference>
<comment type="similarity">
    <text evidence="1">Belongs to the bacterial ribosomal protein bL33 family.</text>
</comment>
<dbReference type="EMBL" id="JBDFQZ010000002">
    <property type="protein sequence ID" value="KAK9747841.1"/>
    <property type="molecule type" value="Genomic_DNA"/>
</dbReference>
<dbReference type="GO" id="GO:0005840">
    <property type="term" value="C:ribosome"/>
    <property type="evidence" value="ECO:0007669"/>
    <property type="project" value="UniProtKB-KW"/>
</dbReference>
<reference evidence="5" key="1">
    <citation type="submission" date="2024-03" db="EMBL/GenBank/DDBJ databases">
        <title>WGS assembly of Saponaria officinalis var. Norfolk2.</title>
        <authorList>
            <person name="Jenkins J."/>
            <person name="Shu S."/>
            <person name="Grimwood J."/>
            <person name="Barry K."/>
            <person name="Goodstein D."/>
            <person name="Schmutz J."/>
            <person name="Leebens-Mack J."/>
            <person name="Osbourn A."/>
        </authorList>
    </citation>
    <scope>NUCLEOTIDE SEQUENCE [LARGE SCALE GENOMIC DNA]</scope>
    <source>
        <strain evidence="5">JIC</strain>
    </source>
</reference>
<proteinExistence type="inferred from homology"/>
<feature type="region of interest" description="Disordered" evidence="4">
    <location>
        <begin position="82"/>
        <end position="102"/>
    </location>
</feature>
<dbReference type="Proteomes" id="UP001443914">
    <property type="component" value="Unassembled WGS sequence"/>
</dbReference>
<evidence type="ECO:0000256" key="3">
    <source>
        <dbReference type="ARBA" id="ARBA00023274"/>
    </source>
</evidence>
<protein>
    <recommendedName>
        <fullName evidence="7">50S ribosomal protein L33, chloroplastic</fullName>
    </recommendedName>
</protein>
<evidence type="ECO:0000313" key="6">
    <source>
        <dbReference type="Proteomes" id="UP001443914"/>
    </source>
</evidence>
<evidence type="ECO:0008006" key="7">
    <source>
        <dbReference type="Google" id="ProtNLM"/>
    </source>
</evidence>
<dbReference type="Gene3D" id="2.20.28.120">
    <property type="entry name" value="Ribosomal protein L33"/>
    <property type="match status" value="1"/>
</dbReference>
<evidence type="ECO:0000313" key="5">
    <source>
        <dbReference type="EMBL" id="KAK9747841.1"/>
    </source>
</evidence>